<keyword evidence="3" id="KW-1185">Reference proteome</keyword>
<dbReference type="AlphaFoldDB" id="A0A225SR41"/>
<dbReference type="InterPro" id="IPR050179">
    <property type="entry name" value="Trans_hexapeptide_repeat"/>
</dbReference>
<dbReference type="Pfam" id="PF00132">
    <property type="entry name" value="Hexapep"/>
    <property type="match status" value="1"/>
</dbReference>
<name>A0A225SR41_9BURK</name>
<dbReference type="PANTHER" id="PTHR43300">
    <property type="entry name" value="ACETYLTRANSFERASE"/>
    <property type="match status" value="1"/>
</dbReference>
<protein>
    <recommendedName>
        <fullName evidence="4">Acetyltransferase</fullName>
    </recommendedName>
</protein>
<dbReference type="Gene3D" id="2.160.10.10">
    <property type="entry name" value="Hexapeptide repeat proteins"/>
    <property type="match status" value="1"/>
</dbReference>
<dbReference type="SUPFAM" id="SSF51161">
    <property type="entry name" value="Trimeric LpxA-like enzymes"/>
    <property type="match status" value="1"/>
</dbReference>
<evidence type="ECO:0008006" key="4">
    <source>
        <dbReference type="Google" id="ProtNLM"/>
    </source>
</evidence>
<dbReference type="CDD" id="cd03349">
    <property type="entry name" value="LbH_XAT"/>
    <property type="match status" value="1"/>
</dbReference>
<gene>
    <name evidence="2" type="ORF">CEJ45_16615</name>
</gene>
<evidence type="ECO:0000313" key="3">
    <source>
        <dbReference type="Proteomes" id="UP000214747"/>
    </source>
</evidence>
<reference evidence="2 3" key="1">
    <citation type="journal article" date="2010" name="Int. J. Syst. Evol. Microbiol.">
        <title>Reclassification of Herbaspirillum putei as a later heterotypic synonym of Herbaspirillum huttiense, with the description of H. huttiense subsp. huttiense subsp. nov. and H. huttiense subsp. putei subsp. nov., comb. nov., and description of Herbaspirillum aquaticum sp. nov.</title>
        <authorList>
            <person name="Dobritsa A.P."/>
            <person name="Reddy M.C."/>
            <person name="Samadpour M."/>
        </authorList>
    </citation>
    <scope>NUCLEOTIDE SEQUENCE [LARGE SCALE GENOMIC DNA]</scope>
    <source>
        <strain evidence="2 3">IEH 4430</strain>
    </source>
</reference>
<dbReference type="RefSeq" id="WP_088756274.1">
    <property type="nucleotide sequence ID" value="NZ_NJGV01000018.1"/>
</dbReference>
<dbReference type="InterPro" id="IPR001451">
    <property type="entry name" value="Hexapep"/>
</dbReference>
<dbReference type="EMBL" id="NJGV01000018">
    <property type="protein sequence ID" value="OWY33472.1"/>
    <property type="molecule type" value="Genomic_DNA"/>
</dbReference>
<accession>A0A225SR41</accession>
<comment type="caution">
    <text evidence="2">The sequence shown here is derived from an EMBL/GenBank/DDBJ whole genome shotgun (WGS) entry which is preliminary data.</text>
</comment>
<dbReference type="Proteomes" id="UP000214747">
    <property type="component" value="Unassembled WGS sequence"/>
</dbReference>
<evidence type="ECO:0000313" key="2">
    <source>
        <dbReference type="EMBL" id="OWY33472.1"/>
    </source>
</evidence>
<sequence>MISLTAVKSRFQVLVTRVSRAIVARGLRPESAALLGYGSSQQDVQNAEIETQRLAAQWIMRTAMPPEVAAILLDSGAVDSANGKGGREMHPASRQWAYWLARECTATDMNGALRMPLVESVNSSLKQAIFFDGENIQVMQGSIVSGDSRIGANTYVGFNCHITKARIGRYVSIADNVLVGPGEHRLDRVSTHSIFYDAPYETLTEAACVIQDDVWIGASCIIRRGVTIGTGAVIGANSFVNQDVPPFAIMAGSPARNIGARFDDQTAAKILASKWWELPASEARTLIEQLTQEISS</sequence>
<proteinExistence type="inferred from homology"/>
<evidence type="ECO:0000256" key="1">
    <source>
        <dbReference type="ARBA" id="ARBA00007274"/>
    </source>
</evidence>
<comment type="similarity">
    <text evidence="1">Belongs to the transferase hexapeptide repeat family.</text>
</comment>
<organism evidence="2 3">
    <name type="scientific">Herbaspirillum aquaticum</name>
    <dbReference type="NCBI Taxonomy" id="568783"/>
    <lineage>
        <taxon>Bacteria</taxon>
        <taxon>Pseudomonadati</taxon>
        <taxon>Pseudomonadota</taxon>
        <taxon>Betaproteobacteria</taxon>
        <taxon>Burkholderiales</taxon>
        <taxon>Oxalobacteraceae</taxon>
        <taxon>Herbaspirillum</taxon>
    </lineage>
</organism>
<dbReference type="InterPro" id="IPR011004">
    <property type="entry name" value="Trimer_LpxA-like_sf"/>
</dbReference>